<comment type="caution">
    <text evidence="5">The sequence shown here is derived from an EMBL/GenBank/DDBJ whole genome shotgun (WGS) entry which is preliminary data.</text>
</comment>
<dbReference type="RefSeq" id="WP_194213638.1">
    <property type="nucleotide sequence ID" value="NZ_CP061205.1"/>
</dbReference>
<keyword evidence="1" id="KW-0346">Stress response</keyword>
<evidence type="ECO:0000256" key="2">
    <source>
        <dbReference type="PROSITE-ProRule" id="PRU00285"/>
    </source>
</evidence>
<organism evidence="5 6">
    <name type="scientific">Kordiimonas pumila</name>
    <dbReference type="NCBI Taxonomy" id="2161677"/>
    <lineage>
        <taxon>Bacteria</taxon>
        <taxon>Pseudomonadati</taxon>
        <taxon>Pseudomonadota</taxon>
        <taxon>Alphaproteobacteria</taxon>
        <taxon>Kordiimonadales</taxon>
        <taxon>Kordiimonadaceae</taxon>
        <taxon>Kordiimonas</taxon>
    </lineage>
</organism>
<dbReference type="Pfam" id="PF00011">
    <property type="entry name" value="HSP20"/>
    <property type="match status" value="1"/>
</dbReference>
<evidence type="ECO:0000313" key="6">
    <source>
        <dbReference type="Proteomes" id="UP001595444"/>
    </source>
</evidence>
<dbReference type="EMBL" id="JBHRSL010000010">
    <property type="protein sequence ID" value="MFC3052710.1"/>
    <property type="molecule type" value="Genomic_DNA"/>
</dbReference>
<evidence type="ECO:0000256" key="3">
    <source>
        <dbReference type="RuleBase" id="RU003616"/>
    </source>
</evidence>
<dbReference type="CDD" id="cd06470">
    <property type="entry name" value="ACD_IbpA-B_like"/>
    <property type="match status" value="1"/>
</dbReference>
<feature type="domain" description="SHSP" evidence="4">
    <location>
        <begin position="29"/>
        <end position="140"/>
    </location>
</feature>
<reference evidence="6" key="1">
    <citation type="journal article" date="2019" name="Int. J. Syst. Evol. Microbiol.">
        <title>The Global Catalogue of Microorganisms (GCM) 10K type strain sequencing project: providing services to taxonomists for standard genome sequencing and annotation.</title>
        <authorList>
            <consortium name="The Broad Institute Genomics Platform"/>
            <consortium name="The Broad Institute Genome Sequencing Center for Infectious Disease"/>
            <person name="Wu L."/>
            <person name="Ma J."/>
        </authorList>
    </citation>
    <scope>NUCLEOTIDE SEQUENCE [LARGE SCALE GENOMIC DNA]</scope>
    <source>
        <strain evidence="6">KCTC 62164</strain>
    </source>
</reference>
<protein>
    <submittedName>
        <fullName evidence="5">Hsp20 family protein</fullName>
    </submittedName>
</protein>
<dbReference type="Gene3D" id="2.60.40.790">
    <property type="match status" value="1"/>
</dbReference>
<keyword evidence="6" id="KW-1185">Reference proteome</keyword>
<proteinExistence type="inferred from homology"/>
<dbReference type="Proteomes" id="UP001595444">
    <property type="component" value="Unassembled WGS sequence"/>
</dbReference>
<gene>
    <name evidence="5" type="ORF">ACFOKA_12420</name>
</gene>
<comment type="similarity">
    <text evidence="2 3">Belongs to the small heat shock protein (HSP20) family.</text>
</comment>
<evidence type="ECO:0000313" key="5">
    <source>
        <dbReference type="EMBL" id="MFC3052710.1"/>
    </source>
</evidence>
<accession>A0ABV7D7R1</accession>
<dbReference type="SUPFAM" id="SSF49764">
    <property type="entry name" value="HSP20-like chaperones"/>
    <property type="match status" value="1"/>
</dbReference>
<sequence length="153" mass="16933">MRNFDLTPLMRSSVGFDHLSRLVDSALNSDTTTAYPPYNIEKLSDDDYQITMAVAGFAPEELTVTVQEGVLVISGRGSEEDEGRKFLHRGIAKRAFDRRFELADTIQVGSAAFTNGLLQIDLKRVIPDHKKPRVIEIRANDKPGVKTIEASAA</sequence>
<evidence type="ECO:0000259" key="4">
    <source>
        <dbReference type="PROSITE" id="PS01031"/>
    </source>
</evidence>
<dbReference type="PROSITE" id="PS01031">
    <property type="entry name" value="SHSP"/>
    <property type="match status" value="1"/>
</dbReference>
<evidence type="ECO:0000256" key="1">
    <source>
        <dbReference type="ARBA" id="ARBA00023016"/>
    </source>
</evidence>
<dbReference type="InterPro" id="IPR002068">
    <property type="entry name" value="A-crystallin/Hsp20_dom"/>
</dbReference>
<dbReference type="PANTHER" id="PTHR47062">
    <property type="match status" value="1"/>
</dbReference>
<dbReference type="PANTHER" id="PTHR47062:SF1">
    <property type="entry name" value="SMALL HEAT SHOCK PROTEIN IBPA"/>
    <property type="match status" value="1"/>
</dbReference>
<dbReference type="InterPro" id="IPR008978">
    <property type="entry name" value="HSP20-like_chaperone"/>
</dbReference>
<name>A0ABV7D7R1_9PROT</name>
<dbReference type="InterPro" id="IPR037913">
    <property type="entry name" value="ACD_IbpA/B"/>
</dbReference>